<organism evidence="2 4">
    <name type="scientific">Paracoccus sanguinis</name>
    <dbReference type="NCBI Taxonomy" id="1545044"/>
    <lineage>
        <taxon>Bacteria</taxon>
        <taxon>Pseudomonadati</taxon>
        <taxon>Pseudomonadota</taxon>
        <taxon>Alphaproteobacteria</taxon>
        <taxon>Rhodobacterales</taxon>
        <taxon>Paracoccaceae</taxon>
        <taxon>Paracoccus</taxon>
    </lineage>
</organism>
<dbReference type="RefSeq" id="WP_036711554.1">
    <property type="nucleotide sequence ID" value="NZ_CP051542.1"/>
</dbReference>
<dbReference type="Proteomes" id="UP000182944">
    <property type="component" value="Unassembled WGS sequence"/>
</dbReference>
<dbReference type="EMBL" id="JRKQ01000097">
    <property type="protein sequence ID" value="KGJ20322.1"/>
    <property type="molecule type" value="Genomic_DNA"/>
</dbReference>
<evidence type="ECO:0000313" key="3">
    <source>
        <dbReference type="EMBL" id="SDW46638.1"/>
    </source>
</evidence>
<keyword evidence="1" id="KW-0472">Membrane</keyword>
<keyword evidence="1" id="KW-0812">Transmembrane</keyword>
<keyword evidence="5" id="KW-1185">Reference proteome</keyword>
<keyword evidence="1" id="KW-1133">Transmembrane helix</keyword>
<feature type="transmembrane region" description="Helical" evidence="1">
    <location>
        <begin position="6"/>
        <end position="25"/>
    </location>
</feature>
<reference evidence="2 4" key="1">
    <citation type="submission" date="2014-09" db="EMBL/GenBank/DDBJ databases">
        <authorList>
            <person name="McGinnis J.M."/>
            <person name="Wolfgang W.J."/>
        </authorList>
    </citation>
    <scope>NUCLEOTIDE SEQUENCE [LARGE SCALE GENOMIC DNA]</scope>
    <source>
        <strain evidence="2 4">5503</strain>
    </source>
</reference>
<dbReference type="Proteomes" id="UP000029858">
    <property type="component" value="Unassembled WGS sequence"/>
</dbReference>
<proteinExistence type="predicted"/>
<dbReference type="STRING" id="1545044.SAMN05444276_1011053"/>
<evidence type="ECO:0000313" key="2">
    <source>
        <dbReference type="EMBL" id="KGJ20322.1"/>
    </source>
</evidence>
<evidence type="ECO:0000313" key="4">
    <source>
        <dbReference type="Proteomes" id="UP000029858"/>
    </source>
</evidence>
<feature type="transmembrane region" description="Helical" evidence="1">
    <location>
        <begin position="32"/>
        <end position="50"/>
    </location>
</feature>
<reference evidence="2 4" key="2">
    <citation type="submission" date="2014-10" db="EMBL/GenBank/DDBJ databases">
        <title>Paracoccus sanguinis sp. nov., isolated from clinical specimens of New York State patients.</title>
        <authorList>
            <person name="Mingle L.A."/>
            <person name="Cole J.A."/>
            <person name="Lapierre P."/>
            <person name="Musser K.A."/>
        </authorList>
    </citation>
    <scope>NUCLEOTIDE SEQUENCE [LARGE SCALE GENOMIC DNA]</scope>
    <source>
        <strain evidence="2 4">5503</strain>
    </source>
</reference>
<dbReference type="AlphaFoldDB" id="A0A099G5N6"/>
<gene>
    <name evidence="2" type="ORF">IX56_14285</name>
    <name evidence="3" type="ORF">SAMN05444276_1011053</name>
</gene>
<accession>A0A099GCI9</accession>
<evidence type="ECO:0000313" key="5">
    <source>
        <dbReference type="Proteomes" id="UP000182944"/>
    </source>
</evidence>
<accession>A0A099G5N6</accession>
<reference evidence="3" key="3">
    <citation type="submission" date="2016-10" db="EMBL/GenBank/DDBJ databases">
        <authorList>
            <person name="de Groot N.N."/>
        </authorList>
    </citation>
    <scope>NUCLEOTIDE SEQUENCE [LARGE SCALE GENOMIC DNA]</scope>
    <source>
        <strain evidence="3">DSM 29303</strain>
    </source>
</reference>
<evidence type="ECO:0000256" key="1">
    <source>
        <dbReference type="SAM" id="Phobius"/>
    </source>
</evidence>
<dbReference type="EMBL" id="FNNA01000001">
    <property type="protein sequence ID" value="SDW46638.1"/>
    <property type="molecule type" value="Genomic_DNA"/>
</dbReference>
<name>A0A099G5N6_9RHOB</name>
<sequence length="74" mass="7775">MSDILILTGTALMAVSLVLALAALARTEPPRGAAIAFVFGVAALFAGAWIDPTPFRVQDLGLAWQRLLGGQIRL</sequence>
<reference evidence="5" key="4">
    <citation type="submission" date="2016-10" db="EMBL/GenBank/DDBJ databases">
        <authorList>
            <person name="Varghese N."/>
            <person name="Submissions S."/>
        </authorList>
    </citation>
    <scope>NUCLEOTIDE SEQUENCE [LARGE SCALE GENOMIC DNA]</scope>
    <source>
        <strain evidence="5">DSM 29303</strain>
    </source>
</reference>
<protein>
    <submittedName>
        <fullName evidence="2">Uncharacterized protein</fullName>
    </submittedName>
</protein>